<keyword evidence="6" id="KW-1185">Reference proteome</keyword>
<evidence type="ECO:0000256" key="3">
    <source>
        <dbReference type="ARBA" id="ARBA00023163"/>
    </source>
</evidence>
<organism evidence="5 6">
    <name type="scientific">Maritalea porphyrae</name>
    <dbReference type="NCBI Taxonomy" id="880732"/>
    <lineage>
        <taxon>Bacteria</taxon>
        <taxon>Pseudomonadati</taxon>
        <taxon>Pseudomonadota</taxon>
        <taxon>Alphaproteobacteria</taxon>
        <taxon>Hyphomicrobiales</taxon>
        <taxon>Devosiaceae</taxon>
        <taxon>Maritalea</taxon>
    </lineage>
</organism>
<keyword evidence="2" id="KW-0238">DNA-binding</keyword>
<dbReference type="PANTHER" id="PTHR43537:SF39">
    <property type="entry name" value="HTH-TYPE TRANSCRIPTIONAL REGULATOR MCBR"/>
    <property type="match status" value="1"/>
</dbReference>
<dbReference type="PANTHER" id="PTHR43537">
    <property type="entry name" value="TRANSCRIPTIONAL REGULATOR, GNTR FAMILY"/>
    <property type="match status" value="1"/>
</dbReference>
<dbReference type="EMBL" id="BSNI01000002">
    <property type="protein sequence ID" value="GLQ18308.1"/>
    <property type="molecule type" value="Genomic_DNA"/>
</dbReference>
<dbReference type="InterPro" id="IPR008920">
    <property type="entry name" value="TF_FadR/GntR_C"/>
</dbReference>
<keyword evidence="1" id="KW-0805">Transcription regulation</keyword>
<feature type="domain" description="HTH gntR-type" evidence="4">
    <location>
        <begin position="13"/>
        <end position="80"/>
    </location>
</feature>
<proteinExistence type="predicted"/>
<keyword evidence="3" id="KW-0804">Transcription</keyword>
<name>A0ABQ5UUS8_9HYPH</name>
<evidence type="ECO:0000256" key="2">
    <source>
        <dbReference type="ARBA" id="ARBA00023125"/>
    </source>
</evidence>
<comment type="caution">
    <text evidence="5">The sequence shown here is derived from an EMBL/GenBank/DDBJ whole genome shotgun (WGS) entry which is preliminary data.</text>
</comment>
<evidence type="ECO:0000259" key="4">
    <source>
        <dbReference type="PROSITE" id="PS50949"/>
    </source>
</evidence>
<dbReference type="PROSITE" id="PS50949">
    <property type="entry name" value="HTH_GNTR"/>
    <property type="match status" value="1"/>
</dbReference>
<accession>A0ABQ5UUS8</accession>
<dbReference type="InterPro" id="IPR036390">
    <property type="entry name" value="WH_DNA-bd_sf"/>
</dbReference>
<gene>
    <name evidence="5" type="ORF">GCM10007879_25570</name>
</gene>
<sequence length="228" mass="25597">MDLPQQDLDDVNVPTHERLYRDLKEGLLFGQFRPGMSVTLQGIADEHQVSLTPVREAIRRLVAEGALEMHGNRRISVPEMDETRIEELLAVRLMLEPELAKRAIDNVDVKLLRAIDDQMDKAIEEGSVDDYLKCNFAFHFALYRASNASIMISMAESLWLQMAPYMRVVCGRVGTSNLEDQHKRAISAIESKNVRALQAAIIEDVSSGAAFVRTTPQSENSTNLIDKS</sequence>
<dbReference type="SMART" id="SM00345">
    <property type="entry name" value="HTH_GNTR"/>
    <property type="match status" value="1"/>
</dbReference>
<dbReference type="Proteomes" id="UP001161405">
    <property type="component" value="Unassembled WGS sequence"/>
</dbReference>
<dbReference type="InterPro" id="IPR036388">
    <property type="entry name" value="WH-like_DNA-bd_sf"/>
</dbReference>
<dbReference type="Gene3D" id="1.10.10.10">
    <property type="entry name" value="Winged helix-like DNA-binding domain superfamily/Winged helix DNA-binding domain"/>
    <property type="match status" value="1"/>
</dbReference>
<dbReference type="SUPFAM" id="SSF46785">
    <property type="entry name" value="Winged helix' DNA-binding domain"/>
    <property type="match status" value="1"/>
</dbReference>
<dbReference type="SUPFAM" id="SSF48008">
    <property type="entry name" value="GntR ligand-binding domain-like"/>
    <property type="match status" value="1"/>
</dbReference>
<evidence type="ECO:0000256" key="1">
    <source>
        <dbReference type="ARBA" id="ARBA00023015"/>
    </source>
</evidence>
<dbReference type="Pfam" id="PF00392">
    <property type="entry name" value="GntR"/>
    <property type="match status" value="1"/>
</dbReference>
<dbReference type="InterPro" id="IPR011711">
    <property type="entry name" value="GntR_C"/>
</dbReference>
<protein>
    <submittedName>
        <fullName evidence="5">GntR family transcriptional regulator</fullName>
    </submittedName>
</protein>
<evidence type="ECO:0000313" key="5">
    <source>
        <dbReference type="EMBL" id="GLQ18308.1"/>
    </source>
</evidence>
<evidence type="ECO:0000313" key="6">
    <source>
        <dbReference type="Proteomes" id="UP001161405"/>
    </source>
</evidence>
<reference evidence="5" key="1">
    <citation type="journal article" date="2014" name="Int. J. Syst. Evol. Microbiol.">
        <title>Complete genome of a new Firmicutes species belonging to the dominant human colonic microbiota ('Ruminococcus bicirculans') reveals two chromosomes and a selective capacity to utilize plant glucans.</title>
        <authorList>
            <consortium name="NISC Comparative Sequencing Program"/>
            <person name="Wegmann U."/>
            <person name="Louis P."/>
            <person name="Goesmann A."/>
            <person name="Henrissat B."/>
            <person name="Duncan S.H."/>
            <person name="Flint H.J."/>
        </authorList>
    </citation>
    <scope>NUCLEOTIDE SEQUENCE</scope>
    <source>
        <strain evidence="5">NBRC 107169</strain>
    </source>
</reference>
<dbReference type="RefSeq" id="WP_284365156.1">
    <property type="nucleotide sequence ID" value="NZ_BSNI01000002.1"/>
</dbReference>
<dbReference type="SMART" id="SM00895">
    <property type="entry name" value="FCD"/>
    <property type="match status" value="1"/>
</dbReference>
<dbReference type="InterPro" id="IPR000524">
    <property type="entry name" value="Tscrpt_reg_HTH_GntR"/>
</dbReference>
<dbReference type="Gene3D" id="1.20.120.530">
    <property type="entry name" value="GntR ligand-binding domain-like"/>
    <property type="match status" value="1"/>
</dbReference>
<reference evidence="5" key="2">
    <citation type="submission" date="2023-01" db="EMBL/GenBank/DDBJ databases">
        <title>Draft genome sequence of Maritalea porphyrae strain NBRC 107169.</title>
        <authorList>
            <person name="Sun Q."/>
            <person name="Mori K."/>
        </authorList>
    </citation>
    <scope>NUCLEOTIDE SEQUENCE</scope>
    <source>
        <strain evidence="5">NBRC 107169</strain>
    </source>
</reference>
<dbReference type="Pfam" id="PF07729">
    <property type="entry name" value="FCD"/>
    <property type="match status" value="1"/>
</dbReference>